<dbReference type="InterPro" id="IPR047789">
    <property type="entry name" value="CU044_5270-like"/>
</dbReference>
<keyword evidence="3" id="KW-1185">Reference proteome</keyword>
<evidence type="ECO:0000313" key="2">
    <source>
        <dbReference type="EMBL" id="PNG20947.1"/>
    </source>
</evidence>
<dbReference type="NCBIfam" id="NF038083">
    <property type="entry name" value="CU044_5270_fam"/>
    <property type="match status" value="1"/>
</dbReference>
<evidence type="ECO:0000256" key="1">
    <source>
        <dbReference type="SAM" id="MobiDB-lite"/>
    </source>
</evidence>
<protein>
    <recommendedName>
        <fullName evidence="4">CU044_5270 family protein</fullName>
    </recommendedName>
</protein>
<dbReference type="Proteomes" id="UP000235943">
    <property type="component" value="Unassembled WGS sequence"/>
</dbReference>
<gene>
    <name evidence="2" type="ORF">C1J00_17565</name>
</gene>
<sequence>MCIRDSPTPSQVRQEELATLMSLPRTTRRARAATRSARVRRPLLSGLALATASVVAAVVMTDTAPERPGPAPSATLGSGSQVLLAAASHVERQPAASGKYWYVVETLADRQKVPGKNYSIDIRQEVRWWTAAAKNRYWSQSLDVGARPATEADEAAWKADGSPMSWDMRDVTGEIVTYAGKGEIAHDAPGGIADSMPMGEVPLRLLPTLPTDAKALRKRLFELVDKHYNGPEWTLDRIVVEDAVQLATTLPSTPALRAAAYRLLAAEPGVRSLGDVKDHAGRTGYAVALTAEYAPGTERRLIFDKSTGMPLGQEMVSTRSGDGRKKGDLLSYTTFTMKWTNQAPPFNTDYSDPPADLRSVPVDELDVETAR</sequence>
<proteinExistence type="predicted"/>
<dbReference type="EMBL" id="POUC01000114">
    <property type="protein sequence ID" value="PNG20947.1"/>
    <property type="molecule type" value="Genomic_DNA"/>
</dbReference>
<name>A0A2N8TPJ0_9ACTN</name>
<feature type="region of interest" description="Disordered" evidence="1">
    <location>
        <begin position="343"/>
        <end position="371"/>
    </location>
</feature>
<evidence type="ECO:0000313" key="3">
    <source>
        <dbReference type="Proteomes" id="UP000235943"/>
    </source>
</evidence>
<dbReference type="OrthoDB" id="3467914at2"/>
<comment type="caution">
    <text evidence="2">The sequence shown here is derived from an EMBL/GenBank/DDBJ whole genome shotgun (WGS) entry which is preliminary data.</text>
</comment>
<accession>A0A2N8TPJ0</accession>
<evidence type="ECO:0008006" key="4">
    <source>
        <dbReference type="Google" id="ProtNLM"/>
    </source>
</evidence>
<dbReference type="AlphaFoldDB" id="A0A2N8TPJ0"/>
<organism evidence="2 3">
    <name type="scientific">Streptomyces cahuitamycinicus</name>
    <dbReference type="NCBI Taxonomy" id="2070367"/>
    <lineage>
        <taxon>Bacteria</taxon>
        <taxon>Bacillati</taxon>
        <taxon>Actinomycetota</taxon>
        <taxon>Actinomycetes</taxon>
        <taxon>Kitasatosporales</taxon>
        <taxon>Streptomycetaceae</taxon>
        <taxon>Streptomyces</taxon>
    </lineage>
</organism>
<reference evidence="2 3" key="1">
    <citation type="submission" date="2018-01" db="EMBL/GenBank/DDBJ databases">
        <title>Draft genome sequence of Streptomyces sp. 13K301.</title>
        <authorList>
            <person name="Sahin N."/>
            <person name="Saygin H."/>
            <person name="Ay H."/>
        </authorList>
    </citation>
    <scope>NUCLEOTIDE SEQUENCE [LARGE SCALE GENOMIC DNA]</scope>
    <source>
        <strain evidence="2 3">13K301</strain>
    </source>
</reference>